<dbReference type="Proteomes" id="UP000032946">
    <property type="component" value="Chromosome"/>
</dbReference>
<dbReference type="EMBL" id="FO818640">
    <property type="protein sequence ID" value="CDM98085.1"/>
    <property type="molecule type" value="Genomic_DNA"/>
</dbReference>
<protein>
    <submittedName>
        <fullName evidence="2">Uncharacterized protein</fullName>
    </submittedName>
</protein>
<proteinExistence type="predicted"/>
<name>A0A9P1P1L7_9CYAN</name>
<evidence type="ECO:0000256" key="1">
    <source>
        <dbReference type="SAM" id="Phobius"/>
    </source>
</evidence>
<reference evidence="2 3" key="1">
    <citation type="submission" date="2014-02" db="EMBL/GenBank/DDBJ databases">
        <authorList>
            <person name="Genoscope - CEA"/>
        </authorList>
    </citation>
    <scope>NUCLEOTIDE SEQUENCE [LARGE SCALE GENOMIC DNA]</scope>
    <source>
        <strain evidence="2 3">PCC 8005</strain>
    </source>
</reference>
<organism evidence="2 3">
    <name type="scientific">Limnospira indica PCC 8005</name>
    <dbReference type="NCBI Taxonomy" id="376219"/>
    <lineage>
        <taxon>Bacteria</taxon>
        <taxon>Bacillati</taxon>
        <taxon>Cyanobacteriota</taxon>
        <taxon>Cyanophyceae</taxon>
        <taxon>Oscillatoriophycideae</taxon>
        <taxon>Oscillatoriales</taxon>
        <taxon>Sirenicapillariaceae</taxon>
        <taxon>Limnospira</taxon>
    </lineage>
</organism>
<keyword evidence="3" id="KW-1185">Reference proteome</keyword>
<keyword evidence="1" id="KW-0472">Membrane</keyword>
<keyword evidence="1" id="KW-0812">Transmembrane</keyword>
<keyword evidence="1" id="KW-1133">Transmembrane helix</keyword>
<gene>
    <name evidence="2" type="ORF">ARTHRO_60686</name>
</gene>
<evidence type="ECO:0000313" key="3">
    <source>
        <dbReference type="Proteomes" id="UP000032946"/>
    </source>
</evidence>
<sequence length="44" mass="5484">MLAYLSVDFVNLLCIKQLPPPFYLCLKLNYIFFWLMMNRLTWFY</sequence>
<dbReference type="AlphaFoldDB" id="A0A9P1P1L7"/>
<evidence type="ECO:0000313" key="2">
    <source>
        <dbReference type="EMBL" id="CDM98085.1"/>
    </source>
</evidence>
<accession>A0A9P1P1L7</accession>
<feature type="transmembrane region" description="Helical" evidence="1">
    <location>
        <begin position="20"/>
        <end position="37"/>
    </location>
</feature>